<evidence type="ECO:0000313" key="2">
    <source>
        <dbReference type="EMBL" id="GFN03675.1"/>
    </source>
</evidence>
<evidence type="ECO:0000256" key="1">
    <source>
        <dbReference type="SAM" id="MobiDB-lite"/>
    </source>
</evidence>
<dbReference type="EMBL" id="BLWD01000001">
    <property type="protein sequence ID" value="GFN03675.1"/>
    <property type="molecule type" value="Genomic_DNA"/>
</dbReference>
<proteinExistence type="predicted"/>
<feature type="region of interest" description="Disordered" evidence="1">
    <location>
        <begin position="1"/>
        <end position="25"/>
    </location>
</feature>
<protein>
    <submittedName>
        <fullName evidence="2">Uncharacterized protein</fullName>
    </submittedName>
</protein>
<accession>A0A7J0CPN1</accession>
<name>A0A7J0CPN1_STRMI</name>
<dbReference type="Proteomes" id="UP000498740">
    <property type="component" value="Unassembled WGS sequence"/>
</dbReference>
<comment type="caution">
    <text evidence="2">The sequence shown here is derived from an EMBL/GenBank/DDBJ whole genome shotgun (WGS) entry which is preliminary data.</text>
</comment>
<organism evidence="2 3">
    <name type="scientific">Streptomyces microflavus</name>
    <name type="common">Streptomyces lipmanii</name>
    <dbReference type="NCBI Taxonomy" id="1919"/>
    <lineage>
        <taxon>Bacteria</taxon>
        <taxon>Bacillati</taxon>
        <taxon>Actinomycetota</taxon>
        <taxon>Actinomycetes</taxon>
        <taxon>Kitasatosporales</taxon>
        <taxon>Streptomycetaceae</taxon>
        <taxon>Streptomyces</taxon>
    </lineage>
</organism>
<evidence type="ECO:0000313" key="3">
    <source>
        <dbReference type="Proteomes" id="UP000498740"/>
    </source>
</evidence>
<dbReference type="AlphaFoldDB" id="A0A7J0CPN1"/>
<gene>
    <name evidence="2" type="ORF">Smic_22310</name>
</gene>
<reference evidence="2 3" key="1">
    <citation type="submission" date="2020-05" db="EMBL/GenBank/DDBJ databases">
        <title>Whole genome shotgun sequence of Streptomyces microflavus NBRC 13062.</title>
        <authorList>
            <person name="Komaki H."/>
            <person name="Tamura T."/>
        </authorList>
    </citation>
    <scope>NUCLEOTIDE SEQUENCE [LARGE SCALE GENOMIC DNA]</scope>
    <source>
        <strain evidence="2 3">NBRC 13062</strain>
    </source>
</reference>
<sequence length="77" mass="7996">MLDVVAAPQEQRYEDGVGPAQAVQGVREERPVQLDVAEADVEAGAQVADPVQERQDGAQGLRVAAAVGDDEQGGRVG</sequence>